<gene>
    <name evidence="8" type="ORF">FPZ12_015925</name>
</gene>
<evidence type="ECO:0000259" key="7">
    <source>
        <dbReference type="PROSITE" id="PS50850"/>
    </source>
</evidence>
<feature type="transmembrane region" description="Helical" evidence="6">
    <location>
        <begin position="129"/>
        <end position="150"/>
    </location>
</feature>
<dbReference type="RefSeq" id="WP_144750263.1">
    <property type="nucleotide sequence ID" value="NZ_VMNW02000019.1"/>
</dbReference>
<evidence type="ECO:0000256" key="2">
    <source>
        <dbReference type="ARBA" id="ARBA00022448"/>
    </source>
</evidence>
<feature type="transmembrane region" description="Helical" evidence="6">
    <location>
        <begin position="162"/>
        <end position="185"/>
    </location>
</feature>
<keyword evidence="4 6" id="KW-1133">Transmembrane helix</keyword>
<dbReference type="Pfam" id="PF07690">
    <property type="entry name" value="MFS_1"/>
    <property type="match status" value="1"/>
</dbReference>
<feature type="transmembrane region" description="Helical" evidence="6">
    <location>
        <begin position="404"/>
        <end position="423"/>
    </location>
</feature>
<evidence type="ECO:0000313" key="9">
    <source>
        <dbReference type="Proteomes" id="UP000319769"/>
    </source>
</evidence>
<evidence type="ECO:0000256" key="4">
    <source>
        <dbReference type="ARBA" id="ARBA00022989"/>
    </source>
</evidence>
<feature type="transmembrane region" description="Helical" evidence="6">
    <location>
        <begin position="191"/>
        <end position="213"/>
    </location>
</feature>
<dbReference type="GO" id="GO:0005886">
    <property type="term" value="C:plasma membrane"/>
    <property type="evidence" value="ECO:0007669"/>
    <property type="project" value="UniProtKB-SubCell"/>
</dbReference>
<protein>
    <submittedName>
        <fullName evidence="8">MFS transporter</fullName>
    </submittedName>
</protein>
<evidence type="ECO:0000256" key="1">
    <source>
        <dbReference type="ARBA" id="ARBA00004651"/>
    </source>
</evidence>
<organism evidence="8 9">
    <name type="scientific">Amycolatopsis acidicola</name>
    <dbReference type="NCBI Taxonomy" id="2596893"/>
    <lineage>
        <taxon>Bacteria</taxon>
        <taxon>Bacillati</taxon>
        <taxon>Actinomycetota</taxon>
        <taxon>Actinomycetes</taxon>
        <taxon>Pseudonocardiales</taxon>
        <taxon>Pseudonocardiaceae</taxon>
        <taxon>Amycolatopsis</taxon>
    </lineage>
</organism>
<name>A0A5N0V4J0_9PSEU</name>
<dbReference type="PANTHER" id="PTHR23511:SF34">
    <property type="entry name" value="SYNAPTIC VESICLE GLYCOPROTEIN 2"/>
    <property type="match status" value="1"/>
</dbReference>
<dbReference type="AlphaFoldDB" id="A0A5N0V4J0"/>
<feature type="transmembrane region" description="Helical" evidence="6">
    <location>
        <begin position="104"/>
        <end position="123"/>
    </location>
</feature>
<dbReference type="InterPro" id="IPR011701">
    <property type="entry name" value="MFS"/>
</dbReference>
<dbReference type="PROSITE" id="PS00216">
    <property type="entry name" value="SUGAR_TRANSPORT_1"/>
    <property type="match status" value="1"/>
</dbReference>
<dbReference type="InterPro" id="IPR020846">
    <property type="entry name" value="MFS_dom"/>
</dbReference>
<feature type="transmembrane region" description="Helical" evidence="6">
    <location>
        <begin position="38"/>
        <end position="59"/>
    </location>
</feature>
<dbReference type="SUPFAM" id="SSF103473">
    <property type="entry name" value="MFS general substrate transporter"/>
    <property type="match status" value="1"/>
</dbReference>
<evidence type="ECO:0000256" key="6">
    <source>
        <dbReference type="SAM" id="Phobius"/>
    </source>
</evidence>
<dbReference type="PROSITE" id="PS50850">
    <property type="entry name" value="MFS"/>
    <property type="match status" value="1"/>
</dbReference>
<evidence type="ECO:0000256" key="5">
    <source>
        <dbReference type="ARBA" id="ARBA00023136"/>
    </source>
</evidence>
<reference evidence="8" key="1">
    <citation type="submission" date="2019-09" db="EMBL/GenBank/DDBJ databases">
        <authorList>
            <person name="Teo W.F.A."/>
            <person name="Duangmal K."/>
        </authorList>
    </citation>
    <scope>NUCLEOTIDE SEQUENCE [LARGE SCALE GENOMIC DNA]</scope>
    <source>
        <strain evidence="8">K81G1</strain>
    </source>
</reference>
<feature type="transmembrane region" description="Helical" evidence="6">
    <location>
        <begin position="429"/>
        <end position="447"/>
    </location>
</feature>
<dbReference type="GO" id="GO:0022857">
    <property type="term" value="F:transmembrane transporter activity"/>
    <property type="evidence" value="ECO:0007669"/>
    <property type="project" value="InterPro"/>
</dbReference>
<evidence type="ECO:0000313" key="8">
    <source>
        <dbReference type="EMBL" id="KAA9160895.1"/>
    </source>
</evidence>
<dbReference type="InterPro" id="IPR005829">
    <property type="entry name" value="Sugar_transporter_CS"/>
</dbReference>
<dbReference type="InterPro" id="IPR036259">
    <property type="entry name" value="MFS_trans_sf"/>
</dbReference>
<feature type="transmembrane region" description="Helical" evidence="6">
    <location>
        <begin position="363"/>
        <end position="384"/>
    </location>
</feature>
<keyword evidence="2" id="KW-0813">Transport</keyword>
<keyword evidence="5 6" id="KW-0472">Membrane</keyword>
<accession>A0A5N0V4J0</accession>
<proteinExistence type="predicted"/>
<dbReference type="EMBL" id="VMNW02000019">
    <property type="protein sequence ID" value="KAA9160895.1"/>
    <property type="molecule type" value="Genomic_DNA"/>
</dbReference>
<dbReference type="CDD" id="cd17316">
    <property type="entry name" value="MFS_SV2_like"/>
    <property type="match status" value="1"/>
</dbReference>
<comment type="subcellular location">
    <subcellularLocation>
        <location evidence="1">Cell membrane</location>
        <topology evidence="1">Multi-pass membrane protein</topology>
    </subcellularLocation>
</comment>
<comment type="caution">
    <text evidence="8">The sequence shown here is derived from an EMBL/GenBank/DDBJ whole genome shotgun (WGS) entry which is preliminary data.</text>
</comment>
<dbReference type="OrthoDB" id="9109650at2"/>
<evidence type="ECO:0000256" key="3">
    <source>
        <dbReference type="ARBA" id="ARBA00022692"/>
    </source>
</evidence>
<keyword evidence="9" id="KW-1185">Reference proteome</keyword>
<dbReference type="Gene3D" id="1.20.1250.20">
    <property type="entry name" value="MFS general substrate transporter like domains"/>
    <property type="match status" value="1"/>
</dbReference>
<feature type="transmembrane region" description="Helical" evidence="6">
    <location>
        <begin position="338"/>
        <end position="357"/>
    </location>
</feature>
<keyword evidence="3 6" id="KW-0812">Transmembrane</keyword>
<dbReference type="Proteomes" id="UP000319769">
    <property type="component" value="Unassembled WGS sequence"/>
</dbReference>
<feature type="transmembrane region" description="Helical" evidence="6">
    <location>
        <begin position="307"/>
        <end position="331"/>
    </location>
</feature>
<feature type="domain" description="Major facilitator superfamily (MFS) profile" evidence="7">
    <location>
        <begin position="38"/>
        <end position="451"/>
    </location>
</feature>
<feature type="transmembrane region" description="Helical" evidence="6">
    <location>
        <begin position="275"/>
        <end position="295"/>
    </location>
</feature>
<feature type="transmembrane region" description="Helical" evidence="6">
    <location>
        <begin position="71"/>
        <end position="92"/>
    </location>
</feature>
<sequence>MTTPSSPHSEKQDSIASPDTFAARIDRLPVATRTHRRLAWLLGFFFLFDTFDLNTLAYTAPALRSEWGLSLGQISTATSVAFAGMFAGALVGGRLSDRYGRRPVLLGAALFYSVFSLLTAAAPNFGLLVAFRLLTGFGLQAMTGVLLVFVSEMFPRHLRGRYQAMLLAIGISGVPIAAFVSRLIVPSGAGAWRWVFVIGAVGLVGVVFAAKLVPETTRWLSLHGKGERALVLVGRLEAEAVEATGKELPPPAPQAPVPAGKVRDLFTTRNLKRTIVASVTMVMLILSLYGFNAWVPTLLVERGYTQQQALTIVTILAVASVPGALLAYPFVDRVERKTLIFVLAVVAAAGVLCFGLVEQNVVMVVAGFVFSMCQQAIVAVLYTYLPEIYPTPLRGVGSGIANGFGRIAGIVGAFIVSGVFSAFGFTAVFGYLAAATLLLGIVIVAAGERTTNRPLDEIAR</sequence>
<dbReference type="PANTHER" id="PTHR23511">
    <property type="entry name" value="SYNAPTIC VESICLE GLYCOPROTEIN 2"/>
    <property type="match status" value="1"/>
</dbReference>